<dbReference type="PROSITE" id="PS51077">
    <property type="entry name" value="HTH_ICLR"/>
    <property type="match status" value="1"/>
</dbReference>
<dbReference type="GO" id="GO:0045892">
    <property type="term" value="P:negative regulation of DNA-templated transcription"/>
    <property type="evidence" value="ECO:0007669"/>
    <property type="project" value="TreeGrafter"/>
</dbReference>
<dbReference type="PANTHER" id="PTHR30136">
    <property type="entry name" value="HELIX-TURN-HELIX TRANSCRIPTIONAL REGULATOR, ICLR FAMILY"/>
    <property type="match status" value="1"/>
</dbReference>
<dbReference type="EMBL" id="FOAJ01000001">
    <property type="protein sequence ID" value="SEK27881.1"/>
    <property type="molecule type" value="Genomic_DNA"/>
</dbReference>
<name>A0A1H7FPM6_9BURK</name>
<keyword evidence="2" id="KW-0238">DNA-binding</keyword>
<evidence type="ECO:0000256" key="3">
    <source>
        <dbReference type="ARBA" id="ARBA00023163"/>
    </source>
</evidence>
<accession>A0A1H7FPM6</accession>
<keyword evidence="3" id="KW-0804">Transcription</keyword>
<proteinExistence type="predicted"/>
<dbReference type="GO" id="GO:0003700">
    <property type="term" value="F:DNA-binding transcription factor activity"/>
    <property type="evidence" value="ECO:0007669"/>
    <property type="project" value="TreeGrafter"/>
</dbReference>
<dbReference type="InterPro" id="IPR036390">
    <property type="entry name" value="WH_DNA-bd_sf"/>
</dbReference>
<evidence type="ECO:0000313" key="6">
    <source>
        <dbReference type="EMBL" id="SEK27881.1"/>
    </source>
</evidence>
<dbReference type="OrthoDB" id="9807558at2"/>
<dbReference type="InterPro" id="IPR005471">
    <property type="entry name" value="Tscrpt_reg_IclR_N"/>
</dbReference>
<evidence type="ECO:0000259" key="4">
    <source>
        <dbReference type="PROSITE" id="PS51077"/>
    </source>
</evidence>
<evidence type="ECO:0000313" key="7">
    <source>
        <dbReference type="Proteomes" id="UP000199120"/>
    </source>
</evidence>
<dbReference type="Gene3D" id="3.30.450.40">
    <property type="match status" value="1"/>
</dbReference>
<dbReference type="InterPro" id="IPR036388">
    <property type="entry name" value="WH-like_DNA-bd_sf"/>
</dbReference>
<evidence type="ECO:0000256" key="2">
    <source>
        <dbReference type="ARBA" id="ARBA00023125"/>
    </source>
</evidence>
<dbReference type="InterPro" id="IPR050707">
    <property type="entry name" value="HTH_MetabolicPath_Reg"/>
</dbReference>
<dbReference type="SUPFAM" id="SSF55781">
    <property type="entry name" value="GAF domain-like"/>
    <property type="match status" value="1"/>
</dbReference>
<dbReference type="GO" id="GO:0003677">
    <property type="term" value="F:DNA binding"/>
    <property type="evidence" value="ECO:0007669"/>
    <property type="project" value="UniProtKB-KW"/>
</dbReference>
<feature type="domain" description="IclR-ED" evidence="5">
    <location>
        <begin position="74"/>
        <end position="258"/>
    </location>
</feature>
<evidence type="ECO:0000256" key="1">
    <source>
        <dbReference type="ARBA" id="ARBA00023015"/>
    </source>
</evidence>
<dbReference type="PROSITE" id="PS51078">
    <property type="entry name" value="ICLR_ED"/>
    <property type="match status" value="1"/>
</dbReference>
<evidence type="ECO:0000259" key="5">
    <source>
        <dbReference type="PROSITE" id="PS51078"/>
    </source>
</evidence>
<dbReference type="Proteomes" id="UP000199120">
    <property type="component" value="Unassembled WGS sequence"/>
</dbReference>
<dbReference type="RefSeq" id="WP_090552237.1">
    <property type="nucleotide sequence ID" value="NZ_FNSR01000003.1"/>
</dbReference>
<dbReference type="InterPro" id="IPR029016">
    <property type="entry name" value="GAF-like_dom_sf"/>
</dbReference>
<dbReference type="SMART" id="SM00346">
    <property type="entry name" value="HTH_ICLR"/>
    <property type="match status" value="1"/>
</dbReference>
<dbReference type="Gene3D" id="1.10.10.10">
    <property type="entry name" value="Winged helix-like DNA-binding domain superfamily/Winged helix DNA-binding domain"/>
    <property type="match status" value="1"/>
</dbReference>
<gene>
    <name evidence="6" type="ORF">SAMN05192542_101422</name>
</gene>
<dbReference type="AlphaFoldDB" id="A0A1H7FPM6"/>
<sequence length="258" mass="28850">MKSSPAIHERDLIVGLQKGLALIQLFTDDCPRLSVPDAARLAGLTRSAARRFLLTLVHDGYAETDGRHYWLTAKTLRIGQAYVDSARLPRMLRPIVEKVAGETREHVSVAVRDGDEVVHIVRSRVTNVSSLSIRQGSRLPMYCTGSGRLWLASLPDAEIDAYLRRIDRQPLTPFTKTAIADIDAAIAAIRKQGYVELDQEYEVGMRILGVPVVNRQGQMRASLTITTQVSSMTQADLRERYLRCLYEGQALLRPIIEI</sequence>
<keyword evidence="1" id="KW-0805">Transcription regulation</keyword>
<organism evidence="6 7">
    <name type="scientific">Paraburkholderia caballeronis</name>
    <dbReference type="NCBI Taxonomy" id="416943"/>
    <lineage>
        <taxon>Bacteria</taxon>
        <taxon>Pseudomonadati</taxon>
        <taxon>Pseudomonadota</taxon>
        <taxon>Betaproteobacteria</taxon>
        <taxon>Burkholderiales</taxon>
        <taxon>Burkholderiaceae</taxon>
        <taxon>Paraburkholderia</taxon>
    </lineage>
</organism>
<reference evidence="7" key="1">
    <citation type="submission" date="2016-10" db="EMBL/GenBank/DDBJ databases">
        <authorList>
            <person name="Varghese N."/>
            <person name="Submissions S."/>
        </authorList>
    </citation>
    <scope>NUCLEOTIDE SEQUENCE [LARGE SCALE GENOMIC DNA]</scope>
    <source>
        <strain evidence="7">LMG 26416</strain>
    </source>
</reference>
<feature type="domain" description="HTH iclR-type" evidence="4">
    <location>
        <begin position="13"/>
        <end position="73"/>
    </location>
</feature>
<dbReference type="Pfam" id="PF01614">
    <property type="entry name" value="IclR_C"/>
    <property type="match status" value="1"/>
</dbReference>
<dbReference type="SUPFAM" id="SSF46785">
    <property type="entry name" value="Winged helix' DNA-binding domain"/>
    <property type="match status" value="1"/>
</dbReference>
<keyword evidence="7" id="KW-1185">Reference proteome</keyword>
<dbReference type="STRING" id="416943.SAMN05445871_5822"/>
<dbReference type="PANTHER" id="PTHR30136:SF34">
    <property type="entry name" value="TRANSCRIPTIONAL REGULATOR"/>
    <property type="match status" value="1"/>
</dbReference>
<dbReference type="InterPro" id="IPR014757">
    <property type="entry name" value="Tscrpt_reg_IclR_C"/>
</dbReference>
<protein>
    <submittedName>
        <fullName evidence="6">Transcriptional regulator, IclR family</fullName>
    </submittedName>
</protein>
<dbReference type="Pfam" id="PF09339">
    <property type="entry name" value="HTH_IclR"/>
    <property type="match status" value="1"/>
</dbReference>